<dbReference type="Gene3D" id="1.10.287.1080">
    <property type="entry name" value="MazG-like"/>
    <property type="match status" value="1"/>
</dbReference>
<dbReference type="InterPro" id="IPR025984">
    <property type="entry name" value="DCTPP"/>
</dbReference>
<protein>
    <submittedName>
        <fullName evidence="1">Nucleotide pyrophosphohydrolase</fullName>
    </submittedName>
</protein>
<dbReference type="Proteomes" id="UP001499852">
    <property type="component" value="Unassembled WGS sequence"/>
</dbReference>
<reference evidence="2" key="1">
    <citation type="journal article" date="2019" name="Int. J. Syst. Evol. Microbiol.">
        <title>The Global Catalogue of Microorganisms (GCM) 10K type strain sequencing project: providing services to taxonomists for standard genome sequencing and annotation.</title>
        <authorList>
            <consortium name="The Broad Institute Genomics Platform"/>
            <consortium name="The Broad Institute Genome Sequencing Center for Infectious Disease"/>
            <person name="Wu L."/>
            <person name="Ma J."/>
        </authorList>
    </citation>
    <scope>NUCLEOTIDE SEQUENCE [LARGE SCALE GENOMIC DNA]</scope>
    <source>
        <strain evidence="2">JCM 18053</strain>
    </source>
</reference>
<proteinExistence type="predicted"/>
<keyword evidence="2" id="KW-1185">Reference proteome</keyword>
<dbReference type="PANTHER" id="PTHR46523">
    <property type="entry name" value="DCTP PYROPHOSPHATASE 1"/>
    <property type="match status" value="1"/>
</dbReference>
<dbReference type="SUPFAM" id="SSF101386">
    <property type="entry name" value="all-alpha NTP pyrophosphatases"/>
    <property type="match status" value="1"/>
</dbReference>
<dbReference type="CDD" id="cd11537">
    <property type="entry name" value="NTP-PPase_RS21-C6_like"/>
    <property type="match status" value="1"/>
</dbReference>
<dbReference type="RefSeq" id="WP_345734831.1">
    <property type="nucleotide sequence ID" value="NZ_BAABIA010000001.1"/>
</dbReference>
<dbReference type="InterPro" id="IPR052555">
    <property type="entry name" value="dCTP_Pyrophosphatase"/>
</dbReference>
<gene>
    <name evidence="1" type="ORF">GCM10023213_05320</name>
</gene>
<sequence length="126" mass="14342">MDAGPDAVFDARMTIEALTERICAFRDARDWQQFHNPKDMAVAIAAEAGELMQHFVWKTQAQTEQVITEKRAEITDEIADVGILLFELAHNLNIPLAEAMQAKLERNELRYPADKARGNNLKYNEL</sequence>
<dbReference type="PIRSF" id="PIRSF029826">
    <property type="entry name" value="UCP029826_pph"/>
    <property type="match status" value="1"/>
</dbReference>
<dbReference type="PANTHER" id="PTHR46523:SF1">
    <property type="entry name" value="DCTP PYROPHOSPHATASE 1"/>
    <property type="match status" value="1"/>
</dbReference>
<comment type="caution">
    <text evidence="1">The sequence shown here is derived from an EMBL/GenBank/DDBJ whole genome shotgun (WGS) entry which is preliminary data.</text>
</comment>
<evidence type="ECO:0000313" key="2">
    <source>
        <dbReference type="Proteomes" id="UP001499852"/>
    </source>
</evidence>
<organism evidence="1 2">
    <name type="scientific">Prosthecobacter algae</name>
    <dbReference type="NCBI Taxonomy" id="1144682"/>
    <lineage>
        <taxon>Bacteria</taxon>
        <taxon>Pseudomonadati</taxon>
        <taxon>Verrucomicrobiota</taxon>
        <taxon>Verrucomicrobiia</taxon>
        <taxon>Verrucomicrobiales</taxon>
        <taxon>Verrucomicrobiaceae</taxon>
        <taxon>Prosthecobacter</taxon>
    </lineage>
</organism>
<dbReference type="Pfam" id="PF12643">
    <property type="entry name" value="MazG-like"/>
    <property type="match status" value="1"/>
</dbReference>
<evidence type="ECO:0000313" key="1">
    <source>
        <dbReference type="EMBL" id="GAA5134137.1"/>
    </source>
</evidence>
<dbReference type="EMBL" id="BAABIA010000001">
    <property type="protein sequence ID" value="GAA5134137.1"/>
    <property type="molecule type" value="Genomic_DNA"/>
</dbReference>
<accession>A0ABP9NVJ7</accession>
<name>A0ABP9NVJ7_9BACT</name>